<dbReference type="EMBL" id="CP021235">
    <property type="protein sequence ID" value="ARS35219.1"/>
    <property type="molecule type" value="Genomic_DNA"/>
</dbReference>
<evidence type="ECO:0000313" key="1">
    <source>
        <dbReference type="EMBL" id="ARS35219.1"/>
    </source>
</evidence>
<evidence type="ECO:0000313" key="2">
    <source>
        <dbReference type="Proteomes" id="UP000266292"/>
    </source>
</evidence>
<dbReference type="STRING" id="709015.GCA_000472485_01414"/>
<dbReference type="OrthoDB" id="851656at2"/>
<dbReference type="KEGG" id="pact:CA264_07065"/>
<name>A0A1X9YQT3_9BACT</name>
<reference evidence="2" key="1">
    <citation type="submission" date="2017-05" db="EMBL/GenBank/DDBJ databases">
        <authorList>
            <person name="Ray J."/>
            <person name="Price M."/>
            <person name="Deutschbauer A."/>
        </authorList>
    </citation>
    <scope>NUCLEOTIDE SEQUENCE [LARGE SCALE GENOMIC DNA]</scope>
    <source>
        <strain evidence="2">DSM 19842</strain>
    </source>
</reference>
<protein>
    <submittedName>
        <fullName evidence="1">Uncharacterized protein</fullName>
    </submittedName>
</protein>
<keyword evidence="2" id="KW-1185">Reference proteome</keyword>
<dbReference type="AlphaFoldDB" id="A0A1X9YQT3"/>
<gene>
    <name evidence="1" type="ORF">CA264_07065</name>
</gene>
<accession>A0A1X9YQT3</accession>
<sequence length="146" mass="16569">MLIFWTFVIGAVLGYVFGYYLKPNHRLRKAIGEAQKACRAALEGGNKGVYRTIVTDHNQSSELTVEVQELAVTQAGQVKVAYTSAFYKNPEFRNKKGEALLREVRDLLGDYLPYDEVAWYETTERQERLGKTLSSLDNLHNQHLGA</sequence>
<dbReference type="Proteomes" id="UP000266292">
    <property type="component" value="Chromosome"/>
</dbReference>
<dbReference type="RefSeq" id="WP_025605837.1">
    <property type="nucleotide sequence ID" value="NZ_CP021235.1"/>
</dbReference>
<proteinExistence type="predicted"/>
<organism evidence="1 2">
    <name type="scientific">Pontibacter actiniarum</name>
    <dbReference type="NCBI Taxonomy" id="323450"/>
    <lineage>
        <taxon>Bacteria</taxon>
        <taxon>Pseudomonadati</taxon>
        <taxon>Bacteroidota</taxon>
        <taxon>Cytophagia</taxon>
        <taxon>Cytophagales</taxon>
        <taxon>Hymenobacteraceae</taxon>
        <taxon>Pontibacter</taxon>
    </lineage>
</organism>